<reference evidence="10 11" key="1">
    <citation type="submission" date="2019-10" db="EMBL/GenBank/DDBJ databases">
        <authorList>
            <person name="Palmer J.M."/>
        </authorList>
    </citation>
    <scope>NUCLEOTIDE SEQUENCE [LARGE SCALE GENOMIC DNA]</scope>
    <source>
        <strain evidence="10 11">TWF730</strain>
    </source>
</reference>
<dbReference type="GO" id="GO:0005634">
    <property type="term" value="C:nucleus"/>
    <property type="evidence" value="ECO:0007669"/>
    <property type="project" value="TreeGrafter"/>
</dbReference>
<name>A0AAV9U5A6_9PEZI</name>
<dbReference type="PANTHER" id="PTHR14456:SF2">
    <property type="entry name" value="INOSITOL-PENTAKISPHOSPHATE 2-KINASE"/>
    <property type="match status" value="1"/>
</dbReference>
<evidence type="ECO:0000256" key="5">
    <source>
        <dbReference type="ARBA" id="ARBA00022679"/>
    </source>
</evidence>
<keyword evidence="5 9" id="KW-0808">Transferase</keyword>
<evidence type="ECO:0000256" key="8">
    <source>
        <dbReference type="ARBA" id="ARBA00022840"/>
    </source>
</evidence>
<dbReference type="Proteomes" id="UP001373714">
    <property type="component" value="Unassembled WGS sequence"/>
</dbReference>
<protein>
    <recommendedName>
        <fullName evidence="4 9">Inositol-pentakisphosphate 2-kinase</fullName>
        <ecNumber evidence="3 9">2.7.1.158</ecNumber>
    </recommendedName>
</protein>
<evidence type="ECO:0000256" key="6">
    <source>
        <dbReference type="ARBA" id="ARBA00022741"/>
    </source>
</evidence>
<dbReference type="GO" id="GO:0032958">
    <property type="term" value="P:inositol phosphate biosynthetic process"/>
    <property type="evidence" value="ECO:0007669"/>
    <property type="project" value="TreeGrafter"/>
</dbReference>
<gene>
    <name evidence="10" type="primary">IPK1_1</name>
    <name evidence="10" type="ORF">TWF730_003459</name>
</gene>
<dbReference type="EC" id="2.7.1.158" evidence="3 9"/>
<keyword evidence="8 9" id="KW-0067">ATP-binding</keyword>
<dbReference type="AlphaFoldDB" id="A0AAV9U5A6"/>
<dbReference type="InterPro" id="IPR009286">
    <property type="entry name" value="Ins_P5_2-kin"/>
</dbReference>
<evidence type="ECO:0000313" key="10">
    <source>
        <dbReference type="EMBL" id="KAK6334244.1"/>
    </source>
</evidence>
<accession>A0AAV9U5A6</accession>
<comment type="caution">
    <text evidence="10">The sequence shown here is derived from an EMBL/GenBank/DDBJ whole genome shotgun (WGS) entry which is preliminary data.</text>
</comment>
<dbReference type="Pfam" id="PF06090">
    <property type="entry name" value="Ins_P5_2-kin"/>
    <property type="match status" value="1"/>
</dbReference>
<evidence type="ECO:0000256" key="3">
    <source>
        <dbReference type="ARBA" id="ARBA00012023"/>
    </source>
</evidence>
<comment type="function">
    <text evidence="1">Has kinase activity and phosphorylates inositol-1,3,4,5,6-pentakisphosphate (Ins(1,3,4,5,6)P5) to produce 1,2,3,4,5,6-hexakisphosphate (InsP6), also known as phytate.</text>
</comment>
<comment type="domain">
    <text evidence="9">The EXKPK motif is conserved in inositol-pentakisphosphate 2-kinases of both family 1 and 2.</text>
</comment>
<dbReference type="GO" id="GO:0035299">
    <property type="term" value="F:inositol-1,3,4,5,6-pentakisphosphate 2-kinase activity"/>
    <property type="evidence" value="ECO:0007669"/>
    <property type="project" value="UniProtKB-EC"/>
</dbReference>
<organism evidence="10 11">
    <name type="scientific">Orbilia blumenaviensis</name>
    <dbReference type="NCBI Taxonomy" id="1796055"/>
    <lineage>
        <taxon>Eukaryota</taxon>
        <taxon>Fungi</taxon>
        <taxon>Dikarya</taxon>
        <taxon>Ascomycota</taxon>
        <taxon>Pezizomycotina</taxon>
        <taxon>Orbiliomycetes</taxon>
        <taxon>Orbiliales</taxon>
        <taxon>Orbiliaceae</taxon>
        <taxon>Orbilia</taxon>
    </lineage>
</organism>
<evidence type="ECO:0000256" key="4">
    <source>
        <dbReference type="ARBA" id="ARBA00014846"/>
    </source>
</evidence>
<comment type="similarity">
    <text evidence="2">Belongs to the IPK1 type 1 family.</text>
</comment>
<comment type="function">
    <text evidence="9">Phosphorylates Ins(1,3,4,5,6)P5 at position 2 to form Ins(1,2,3,4,5,6)P6 (InsP6 or phytate).</text>
</comment>
<sequence>MSTIQAARSPVEPSVPVLPDGLALKYVAEGAANVIWRISLPDEQLTPPPTVIEEYSESTPPPSEVDIDIDIGKENGASKANGANAPVITDYSRLLLRLRKCLPSSESNLLAYEYLSTVIMPLFPPGVMVGQELVKLPPALVARANDTLHHLEKAGVRPSHRQYLYLAGDPRPTEQGMEEGYAFLLEDMTPDTSLGEFLLEFKAKWLVQSPNAPADWKRCRTCALRLRKYTRATKKGKHTEWRGLCPFDLVSNDPKRAKNAIRRILHHPRCEDEKLVERVTAALIGCPQLSILKELQASLDPKGILNADHKSKEFLTAMTLRDCTFYVKVSPTEVQARLGDFDVKSGEAGKSEYWIKNERELIEEGWYNGTEEGDHPWKAEGLEVICRA</sequence>
<evidence type="ECO:0000256" key="2">
    <source>
        <dbReference type="ARBA" id="ARBA00008305"/>
    </source>
</evidence>
<keyword evidence="6 9" id="KW-0547">Nucleotide-binding</keyword>
<evidence type="ECO:0000256" key="9">
    <source>
        <dbReference type="RuleBase" id="RU364126"/>
    </source>
</evidence>
<evidence type="ECO:0000313" key="11">
    <source>
        <dbReference type="Proteomes" id="UP001373714"/>
    </source>
</evidence>
<evidence type="ECO:0000256" key="7">
    <source>
        <dbReference type="ARBA" id="ARBA00022777"/>
    </source>
</evidence>
<evidence type="ECO:0000256" key="1">
    <source>
        <dbReference type="ARBA" id="ARBA00003979"/>
    </source>
</evidence>
<dbReference type="EMBL" id="JAVHNS010000015">
    <property type="protein sequence ID" value="KAK6334244.1"/>
    <property type="molecule type" value="Genomic_DNA"/>
</dbReference>
<proteinExistence type="inferred from homology"/>
<dbReference type="GO" id="GO:0005524">
    <property type="term" value="F:ATP binding"/>
    <property type="evidence" value="ECO:0007669"/>
    <property type="project" value="UniProtKB-KW"/>
</dbReference>
<keyword evidence="7 9" id="KW-0418">Kinase</keyword>
<comment type="catalytic activity">
    <reaction evidence="9">
        <text>1D-myo-inositol 1,3,4,5,6-pentakisphosphate + ATP = 1D-myo-inositol hexakisphosphate + ADP + H(+)</text>
        <dbReference type="Rhea" id="RHEA:20313"/>
        <dbReference type="ChEBI" id="CHEBI:15378"/>
        <dbReference type="ChEBI" id="CHEBI:30616"/>
        <dbReference type="ChEBI" id="CHEBI:57733"/>
        <dbReference type="ChEBI" id="CHEBI:58130"/>
        <dbReference type="ChEBI" id="CHEBI:456216"/>
        <dbReference type="EC" id="2.7.1.158"/>
    </reaction>
</comment>
<keyword evidence="11" id="KW-1185">Reference proteome</keyword>
<dbReference type="PANTHER" id="PTHR14456">
    <property type="entry name" value="INOSITOL POLYPHOSPHATE KINASE 1"/>
    <property type="match status" value="1"/>
</dbReference>